<protein>
    <submittedName>
        <fullName evidence="2">Uncharacterized protein</fullName>
    </submittedName>
</protein>
<dbReference type="RefSeq" id="WP_220618801.1">
    <property type="nucleotide sequence ID" value="NZ_RKLR01000004.1"/>
</dbReference>
<sequence length="221" mass="24597">MRRRQVLAAVGAALGALAGCPTTRDSAVRTAAPVPTADRPAVSATTPDRHRCPRLPADADEYVCPDAPEGERPDVRLTASVDLFRVDTLREVGKRLSFTLQNRSAVPFETGRDWWTLARRDPDGWHVVAAGARDRSLTVSPGEQFVWRVGLNGTRETAAREHDVVVDSTNGRHVFAVAGYHEDGSLVAPLAAFELRRRWTDRRKERLSRSSRRRRRGPRTD</sequence>
<evidence type="ECO:0000313" key="3">
    <source>
        <dbReference type="Proteomes" id="UP001430377"/>
    </source>
</evidence>
<comment type="caution">
    <text evidence="2">The sequence shown here is derived from an EMBL/GenBank/DDBJ whole genome shotgun (WGS) entry which is preliminary data.</text>
</comment>
<dbReference type="PROSITE" id="PS51257">
    <property type="entry name" value="PROKAR_LIPOPROTEIN"/>
    <property type="match status" value="1"/>
</dbReference>
<name>A0AAW4PRS4_9EURY</name>
<evidence type="ECO:0000313" key="2">
    <source>
        <dbReference type="EMBL" id="MBX0323839.1"/>
    </source>
</evidence>
<dbReference type="EMBL" id="RKLR01000004">
    <property type="protein sequence ID" value="MBX0323839.1"/>
    <property type="molecule type" value="Genomic_DNA"/>
</dbReference>
<dbReference type="Proteomes" id="UP001430377">
    <property type="component" value="Unassembled WGS sequence"/>
</dbReference>
<proteinExistence type="predicted"/>
<keyword evidence="3" id="KW-1185">Reference proteome</keyword>
<evidence type="ECO:0000256" key="1">
    <source>
        <dbReference type="SAM" id="MobiDB-lite"/>
    </source>
</evidence>
<gene>
    <name evidence="2" type="ORF">EGH21_12440</name>
</gene>
<accession>A0AAW4PRS4</accession>
<feature type="region of interest" description="Disordered" evidence="1">
    <location>
        <begin position="24"/>
        <end position="54"/>
    </location>
</feature>
<dbReference type="AlphaFoldDB" id="A0AAW4PRS4"/>
<organism evidence="2 3">
    <name type="scientific">Haloarcula rubra</name>
    <dbReference type="NCBI Taxonomy" id="2487747"/>
    <lineage>
        <taxon>Archaea</taxon>
        <taxon>Methanobacteriati</taxon>
        <taxon>Methanobacteriota</taxon>
        <taxon>Stenosarchaea group</taxon>
        <taxon>Halobacteria</taxon>
        <taxon>Halobacteriales</taxon>
        <taxon>Haloarculaceae</taxon>
        <taxon>Haloarcula</taxon>
    </lineage>
</organism>
<reference evidence="2 3" key="1">
    <citation type="submission" date="2021-06" db="EMBL/GenBank/DDBJ databases">
        <title>Halomicroarcula sp. a new haloarchaeum isolated from saline soil.</title>
        <authorList>
            <person name="Duran-Viseras A."/>
            <person name="Sanchez-Porro C."/>
            <person name="Ventosa A."/>
        </authorList>
    </citation>
    <scope>NUCLEOTIDE SEQUENCE [LARGE SCALE GENOMIC DNA]</scope>
    <source>
        <strain evidence="2 3">F13</strain>
    </source>
</reference>